<feature type="region of interest" description="Disordered" evidence="1">
    <location>
        <begin position="289"/>
        <end position="321"/>
    </location>
</feature>
<proteinExistence type="predicted"/>
<sequence length="321" mass="34712">MTSSGGRKRQNDASQVSICLASAVLRWGDIRRSWNLGLTRDALCGTSYRMKWKTAPTPWAALRHDACGRDWGGAWHELTRALTPESGPGQRGMALAGGVQDTPRGRARQSPRFYMPAVVRQFGGTCRGQVAAVGRWADGSQVPLQRDRARCCPEQLVEAQVLQALRNDFWPAGSFEVLQFGGPRDVRPPPGQLTEGVHGDRKAAPGRDAEAAKASAGHQGDDQDRDPEWILSARSAMLHRERPSLTSRSPCPCARSYEGREHCRPVACGSELDAAFCASCFGTAKAVDMRSSPENCGRSEGGAAPSDNETTAVALQSRRAK</sequence>
<name>A0ABN9W593_9DINO</name>
<evidence type="ECO:0000313" key="3">
    <source>
        <dbReference type="Proteomes" id="UP001189429"/>
    </source>
</evidence>
<feature type="region of interest" description="Disordered" evidence="1">
    <location>
        <begin position="83"/>
        <end position="107"/>
    </location>
</feature>
<feature type="non-terminal residue" evidence="2">
    <location>
        <position position="321"/>
    </location>
</feature>
<feature type="region of interest" description="Disordered" evidence="1">
    <location>
        <begin position="182"/>
        <end position="227"/>
    </location>
</feature>
<organism evidence="2 3">
    <name type="scientific">Prorocentrum cordatum</name>
    <dbReference type="NCBI Taxonomy" id="2364126"/>
    <lineage>
        <taxon>Eukaryota</taxon>
        <taxon>Sar</taxon>
        <taxon>Alveolata</taxon>
        <taxon>Dinophyceae</taxon>
        <taxon>Prorocentrales</taxon>
        <taxon>Prorocentraceae</taxon>
        <taxon>Prorocentrum</taxon>
    </lineage>
</organism>
<protein>
    <submittedName>
        <fullName evidence="2">Uncharacterized protein</fullName>
    </submittedName>
</protein>
<keyword evidence="3" id="KW-1185">Reference proteome</keyword>
<dbReference type="Proteomes" id="UP001189429">
    <property type="component" value="Unassembled WGS sequence"/>
</dbReference>
<accession>A0ABN9W593</accession>
<comment type="caution">
    <text evidence="2">The sequence shown here is derived from an EMBL/GenBank/DDBJ whole genome shotgun (WGS) entry which is preliminary data.</text>
</comment>
<gene>
    <name evidence="2" type="ORF">PCOR1329_LOCUS63160</name>
</gene>
<evidence type="ECO:0000256" key="1">
    <source>
        <dbReference type="SAM" id="MobiDB-lite"/>
    </source>
</evidence>
<reference evidence="2" key="1">
    <citation type="submission" date="2023-10" db="EMBL/GenBank/DDBJ databases">
        <authorList>
            <person name="Chen Y."/>
            <person name="Shah S."/>
            <person name="Dougan E. K."/>
            <person name="Thang M."/>
            <person name="Chan C."/>
        </authorList>
    </citation>
    <scope>NUCLEOTIDE SEQUENCE [LARGE SCALE GENOMIC DNA]</scope>
</reference>
<evidence type="ECO:0000313" key="2">
    <source>
        <dbReference type="EMBL" id="CAK0879847.1"/>
    </source>
</evidence>
<dbReference type="EMBL" id="CAUYUJ010018007">
    <property type="protein sequence ID" value="CAK0879847.1"/>
    <property type="molecule type" value="Genomic_DNA"/>
</dbReference>
<feature type="compositionally biased region" description="Basic and acidic residues" evidence="1">
    <location>
        <begin position="197"/>
        <end position="211"/>
    </location>
</feature>